<evidence type="ECO:0000313" key="1">
    <source>
        <dbReference type="EMBL" id="KAK8857679.1"/>
    </source>
</evidence>
<gene>
    <name evidence="1" type="ORF">M9Y10_016087</name>
</gene>
<dbReference type="Gene3D" id="1.10.510.10">
    <property type="entry name" value="Transferase(Phosphotransferase) domain 1"/>
    <property type="match status" value="1"/>
</dbReference>
<reference evidence="1 2" key="1">
    <citation type="submission" date="2024-04" db="EMBL/GenBank/DDBJ databases">
        <title>Tritrichomonas musculus Genome.</title>
        <authorList>
            <person name="Alves-Ferreira E."/>
            <person name="Grigg M."/>
            <person name="Lorenzi H."/>
            <person name="Galac M."/>
        </authorList>
    </citation>
    <scope>NUCLEOTIDE SEQUENCE [LARGE SCALE GENOMIC DNA]</scope>
    <source>
        <strain evidence="1 2">EAF2021</strain>
    </source>
</reference>
<evidence type="ECO:0000313" key="2">
    <source>
        <dbReference type="Proteomes" id="UP001470230"/>
    </source>
</evidence>
<organism evidence="1 2">
    <name type="scientific">Tritrichomonas musculus</name>
    <dbReference type="NCBI Taxonomy" id="1915356"/>
    <lineage>
        <taxon>Eukaryota</taxon>
        <taxon>Metamonada</taxon>
        <taxon>Parabasalia</taxon>
        <taxon>Tritrichomonadida</taxon>
        <taxon>Tritrichomonadidae</taxon>
        <taxon>Tritrichomonas</taxon>
    </lineage>
</organism>
<accession>A0ABR2I6G0</accession>
<protein>
    <submittedName>
        <fullName evidence="1">Uncharacterized protein</fullName>
    </submittedName>
</protein>
<dbReference type="EMBL" id="JAPFFF010000020">
    <property type="protein sequence ID" value="KAK8857679.1"/>
    <property type="molecule type" value="Genomic_DNA"/>
</dbReference>
<dbReference type="Proteomes" id="UP001470230">
    <property type="component" value="Unassembled WGS sequence"/>
</dbReference>
<dbReference type="InterPro" id="IPR011009">
    <property type="entry name" value="Kinase-like_dom_sf"/>
</dbReference>
<keyword evidence="2" id="KW-1185">Reference proteome</keyword>
<dbReference type="SUPFAM" id="SSF56112">
    <property type="entry name" value="Protein kinase-like (PK-like)"/>
    <property type="match status" value="1"/>
</dbReference>
<proteinExistence type="predicted"/>
<comment type="caution">
    <text evidence="1">The sequence shown here is derived from an EMBL/GenBank/DDBJ whole genome shotgun (WGS) entry which is preliminary data.</text>
</comment>
<sequence length="60" mass="6813">MLNHPNNIEAIGIFMSNESIPPSIPLEYCPNNLQKAIEDKILTNEEVVEIIYQIVEAMNN</sequence>
<name>A0ABR2I6G0_9EUKA</name>